<sequence>MLDELGRALTGRDPVGWTGPSGPTRAGLGRRELGQAVAGLGRRCWTGALDPDRVVPALARGGVDPTRGRGAAMIELEAGRGIKGSEGCGSAAWRRSRDEESGPGFGLRAWGIVGIGIRPWASRGFGRGRAEGKSVWEPRFAGELGVRES</sequence>
<evidence type="ECO:0000313" key="3">
    <source>
        <dbReference type="Proteomes" id="UP000233551"/>
    </source>
</evidence>
<accession>A0A2I0HVV6</accession>
<keyword evidence="3" id="KW-1185">Reference proteome</keyword>
<proteinExistence type="predicted"/>
<name>A0A2I0HVV6_PUNGR</name>
<evidence type="ECO:0000256" key="1">
    <source>
        <dbReference type="SAM" id="MobiDB-lite"/>
    </source>
</evidence>
<gene>
    <name evidence="2" type="ORF">CRG98_043959</name>
</gene>
<comment type="caution">
    <text evidence="2">The sequence shown here is derived from an EMBL/GenBank/DDBJ whole genome shotgun (WGS) entry which is preliminary data.</text>
</comment>
<dbReference type="AlphaFoldDB" id="A0A2I0HVV6"/>
<dbReference type="Proteomes" id="UP000233551">
    <property type="component" value="Unassembled WGS sequence"/>
</dbReference>
<reference evidence="2 3" key="1">
    <citation type="submission" date="2017-11" db="EMBL/GenBank/DDBJ databases">
        <title>De-novo sequencing of pomegranate (Punica granatum L.) genome.</title>
        <authorList>
            <person name="Akparov Z."/>
            <person name="Amiraslanov A."/>
            <person name="Hajiyeva S."/>
            <person name="Abbasov M."/>
            <person name="Kaur K."/>
            <person name="Hamwieh A."/>
            <person name="Solovyev V."/>
            <person name="Salamov A."/>
            <person name="Braich B."/>
            <person name="Kosarev P."/>
            <person name="Mahmoud A."/>
            <person name="Hajiyev E."/>
            <person name="Babayeva S."/>
            <person name="Izzatullayeva V."/>
            <person name="Mammadov A."/>
            <person name="Mammadov A."/>
            <person name="Sharifova S."/>
            <person name="Ojaghi J."/>
            <person name="Eynullazada K."/>
            <person name="Bayramov B."/>
            <person name="Abdulazimova A."/>
            <person name="Shahmuradov I."/>
        </authorList>
    </citation>
    <scope>NUCLEOTIDE SEQUENCE [LARGE SCALE GENOMIC DNA]</scope>
    <source>
        <strain evidence="3">cv. AG2017</strain>
        <tissue evidence="2">Leaf</tissue>
    </source>
</reference>
<evidence type="ECO:0000313" key="2">
    <source>
        <dbReference type="EMBL" id="PKI35650.1"/>
    </source>
</evidence>
<protein>
    <submittedName>
        <fullName evidence="2">Uncharacterized protein</fullName>
    </submittedName>
</protein>
<organism evidence="2 3">
    <name type="scientific">Punica granatum</name>
    <name type="common">Pomegranate</name>
    <dbReference type="NCBI Taxonomy" id="22663"/>
    <lineage>
        <taxon>Eukaryota</taxon>
        <taxon>Viridiplantae</taxon>
        <taxon>Streptophyta</taxon>
        <taxon>Embryophyta</taxon>
        <taxon>Tracheophyta</taxon>
        <taxon>Spermatophyta</taxon>
        <taxon>Magnoliopsida</taxon>
        <taxon>eudicotyledons</taxon>
        <taxon>Gunneridae</taxon>
        <taxon>Pentapetalae</taxon>
        <taxon>rosids</taxon>
        <taxon>malvids</taxon>
        <taxon>Myrtales</taxon>
        <taxon>Lythraceae</taxon>
        <taxon>Punica</taxon>
    </lineage>
</organism>
<dbReference type="EMBL" id="PGOL01005248">
    <property type="protein sequence ID" value="PKI35650.1"/>
    <property type="molecule type" value="Genomic_DNA"/>
</dbReference>
<feature type="region of interest" description="Disordered" evidence="1">
    <location>
        <begin position="1"/>
        <end position="28"/>
    </location>
</feature>